<dbReference type="AlphaFoldDB" id="A0A1H6EWZ1"/>
<evidence type="ECO:0000313" key="10">
    <source>
        <dbReference type="Proteomes" id="UP000236732"/>
    </source>
</evidence>
<gene>
    <name evidence="9" type="ORF">SAMN05444920_12615</name>
</gene>
<evidence type="ECO:0000256" key="6">
    <source>
        <dbReference type="ARBA" id="ARBA00038076"/>
    </source>
</evidence>
<organism evidence="9 10">
    <name type="scientific">Nonomuraea solani</name>
    <dbReference type="NCBI Taxonomy" id="1144553"/>
    <lineage>
        <taxon>Bacteria</taxon>
        <taxon>Bacillati</taxon>
        <taxon>Actinomycetota</taxon>
        <taxon>Actinomycetes</taxon>
        <taxon>Streptosporangiales</taxon>
        <taxon>Streptosporangiaceae</taxon>
        <taxon>Nonomuraea</taxon>
    </lineage>
</organism>
<feature type="transmembrane region" description="Helical" evidence="7">
    <location>
        <begin position="295"/>
        <end position="313"/>
    </location>
</feature>
<feature type="domain" description="ABC3 transporter permease C-terminal" evidence="8">
    <location>
        <begin position="97"/>
        <end position="217"/>
    </location>
</feature>
<dbReference type="GO" id="GO:0022857">
    <property type="term" value="F:transmembrane transporter activity"/>
    <property type="evidence" value="ECO:0007669"/>
    <property type="project" value="TreeGrafter"/>
</dbReference>
<sequence>MLGVARQYKVVGIASSRHPVRYQSSVFFNDEHAAELAEQGGNVDALGVFVRRGANAAQVAAALKRVTHGLDVAIGSRLALAEGNLVDDGKMAQSMVVLVVLVLLIAIGVTSGAMGVSIRRRSKEIAILRALGARPGSVRRMLLAEGLLLCLVAAALGLPAGRLIAAGITGPRFGFLQFSASYRIVVTPWAIGWTTILMVLIAEVSALIAVREALRIRPGDALIEAPAEGRSLRKPRLLAGATCLAFAASTTALLTSGWITLDATVGLFAPFGVIALVVAGAGLLGPWAVLFLNRLIPGAVGALSRVTGFFAVANVKFNHRRFAGTMGPLALGATLAGSAVGMQQFFNWQAAADVARTVPAEYVIDAGRIGVRFSEDLRLALERVTTVAGTSGLSNMSVISKRGVTTGRAQIFTGNIEDALNFPASDGDVSALDANSIAVNASTATRLGVARGSQVEVRFPDMKSARYEVAAVYGDINGVPPLAMSAEAVRPYAKVPPYQRLYARAGDGVSASDIKQVADRVAIDPTVVEVRTHQEFVAEVARQRAELNQPFMYIVALIAIFCLVATINALAVGMLDRRTEFVSMRLLGVSHRQINRMVVWEAILSIAPIMLLATVLAVWTTTLFVVRSPESLMALADFVPWDWLAALGGAALIAGAVGTMLASRAVLKEAG</sequence>
<feature type="transmembrane region" description="Helical" evidence="7">
    <location>
        <begin position="643"/>
        <end position="667"/>
    </location>
</feature>
<feature type="transmembrane region" description="Helical" evidence="7">
    <location>
        <begin position="237"/>
        <end position="261"/>
    </location>
</feature>
<feature type="transmembrane region" description="Helical" evidence="7">
    <location>
        <begin position="597"/>
        <end position="623"/>
    </location>
</feature>
<proteinExistence type="inferred from homology"/>
<feature type="transmembrane region" description="Helical" evidence="7">
    <location>
        <begin position="551"/>
        <end position="576"/>
    </location>
</feature>
<keyword evidence="5 7" id="KW-0472">Membrane</keyword>
<dbReference type="EMBL" id="FNVT01000026">
    <property type="protein sequence ID" value="SEH02357.1"/>
    <property type="molecule type" value="Genomic_DNA"/>
</dbReference>
<dbReference type="PANTHER" id="PTHR30572:SF4">
    <property type="entry name" value="ABC TRANSPORTER PERMEASE YTRF"/>
    <property type="match status" value="1"/>
</dbReference>
<comment type="similarity">
    <text evidence="6">Belongs to the ABC-4 integral membrane protein family.</text>
</comment>
<evidence type="ECO:0000256" key="4">
    <source>
        <dbReference type="ARBA" id="ARBA00022989"/>
    </source>
</evidence>
<dbReference type="Proteomes" id="UP000236732">
    <property type="component" value="Unassembled WGS sequence"/>
</dbReference>
<comment type="subcellular location">
    <subcellularLocation>
        <location evidence="1">Cell membrane</location>
        <topology evidence="1">Multi-pass membrane protein</topology>
    </subcellularLocation>
</comment>
<keyword evidence="4 7" id="KW-1133">Transmembrane helix</keyword>
<reference evidence="9 10" key="1">
    <citation type="submission" date="2016-10" db="EMBL/GenBank/DDBJ databases">
        <authorList>
            <person name="de Groot N.N."/>
        </authorList>
    </citation>
    <scope>NUCLEOTIDE SEQUENCE [LARGE SCALE GENOMIC DNA]</scope>
    <source>
        <strain evidence="9 10">CGMCC 4.7037</strain>
    </source>
</reference>
<protein>
    <submittedName>
        <fullName evidence="9">FtsX-like permease family protein</fullName>
    </submittedName>
</protein>
<dbReference type="InterPro" id="IPR003838">
    <property type="entry name" value="ABC3_permease_C"/>
</dbReference>
<feature type="transmembrane region" description="Helical" evidence="7">
    <location>
        <begin position="267"/>
        <end position="288"/>
    </location>
</feature>
<feature type="domain" description="ABC3 transporter permease C-terminal" evidence="8">
    <location>
        <begin position="554"/>
        <end position="665"/>
    </location>
</feature>
<evidence type="ECO:0000256" key="3">
    <source>
        <dbReference type="ARBA" id="ARBA00022692"/>
    </source>
</evidence>
<accession>A0A1H6EWZ1</accession>
<feature type="transmembrane region" description="Helical" evidence="7">
    <location>
        <begin position="95"/>
        <end position="118"/>
    </location>
</feature>
<feature type="transmembrane region" description="Helical" evidence="7">
    <location>
        <begin position="147"/>
        <end position="169"/>
    </location>
</feature>
<evidence type="ECO:0000259" key="8">
    <source>
        <dbReference type="Pfam" id="PF02687"/>
    </source>
</evidence>
<keyword evidence="2" id="KW-1003">Cell membrane</keyword>
<dbReference type="PANTHER" id="PTHR30572">
    <property type="entry name" value="MEMBRANE COMPONENT OF TRANSPORTER-RELATED"/>
    <property type="match status" value="1"/>
</dbReference>
<dbReference type="GO" id="GO:0005886">
    <property type="term" value="C:plasma membrane"/>
    <property type="evidence" value="ECO:0007669"/>
    <property type="project" value="UniProtKB-SubCell"/>
</dbReference>
<dbReference type="Pfam" id="PF02687">
    <property type="entry name" value="FtsX"/>
    <property type="match status" value="2"/>
</dbReference>
<name>A0A1H6EWZ1_9ACTN</name>
<dbReference type="InterPro" id="IPR050250">
    <property type="entry name" value="Macrolide_Exporter_MacB"/>
</dbReference>
<evidence type="ECO:0000256" key="7">
    <source>
        <dbReference type="SAM" id="Phobius"/>
    </source>
</evidence>
<evidence type="ECO:0000313" key="9">
    <source>
        <dbReference type="EMBL" id="SEH02357.1"/>
    </source>
</evidence>
<evidence type="ECO:0000256" key="5">
    <source>
        <dbReference type="ARBA" id="ARBA00023136"/>
    </source>
</evidence>
<feature type="transmembrane region" description="Helical" evidence="7">
    <location>
        <begin position="189"/>
        <end position="210"/>
    </location>
</feature>
<keyword evidence="3 7" id="KW-0812">Transmembrane</keyword>
<keyword evidence="10" id="KW-1185">Reference proteome</keyword>
<evidence type="ECO:0000256" key="2">
    <source>
        <dbReference type="ARBA" id="ARBA00022475"/>
    </source>
</evidence>
<evidence type="ECO:0000256" key="1">
    <source>
        <dbReference type="ARBA" id="ARBA00004651"/>
    </source>
</evidence>